<proteinExistence type="predicted"/>
<keyword evidence="1" id="KW-0732">Signal</keyword>
<evidence type="ECO:0000313" key="3">
    <source>
        <dbReference type="EMBL" id="TGE22076.1"/>
    </source>
</evidence>
<evidence type="ECO:0000259" key="2">
    <source>
        <dbReference type="Pfam" id="PF18962"/>
    </source>
</evidence>
<comment type="caution">
    <text evidence="3">The sequence shown here is derived from an EMBL/GenBank/DDBJ whole genome shotgun (WGS) entry which is preliminary data.</text>
</comment>
<gene>
    <name evidence="3" type="ORF">E5K00_17650</name>
</gene>
<feature type="signal peptide" evidence="1">
    <location>
        <begin position="1"/>
        <end position="24"/>
    </location>
</feature>
<evidence type="ECO:0000256" key="1">
    <source>
        <dbReference type="SAM" id="SignalP"/>
    </source>
</evidence>
<accession>A0A4Z0PXV3</accession>
<dbReference type="NCBIfam" id="TIGR04183">
    <property type="entry name" value="Por_Secre_tail"/>
    <property type="match status" value="1"/>
</dbReference>
<organism evidence="3 4">
    <name type="scientific">Hymenobacter aquaticus</name>
    <dbReference type="NCBI Taxonomy" id="1867101"/>
    <lineage>
        <taxon>Bacteria</taxon>
        <taxon>Pseudomonadati</taxon>
        <taxon>Bacteroidota</taxon>
        <taxon>Cytophagia</taxon>
        <taxon>Cytophagales</taxon>
        <taxon>Hymenobacteraceae</taxon>
        <taxon>Hymenobacter</taxon>
    </lineage>
</organism>
<evidence type="ECO:0000313" key="4">
    <source>
        <dbReference type="Proteomes" id="UP000297549"/>
    </source>
</evidence>
<name>A0A4Z0PXV3_9BACT</name>
<dbReference type="AlphaFoldDB" id="A0A4Z0PXV3"/>
<dbReference type="Proteomes" id="UP000297549">
    <property type="component" value="Unassembled WGS sequence"/>
</dbReference>
<sequence length="135" mass="14813">MNMKTSTRLFLLLALVLAQLSTLAATVSLTRRHQVPVQAPAARVAAAPSVTPQLSVYPNPSKGLVMVTLEQKPAENYKLRFSNIIGREVRIITLRPELSQEGTAVNLSDLPAGVYFYSLLINDKVVSTKRLVLQN</sequence>
<feature type="chain" id="PRO_5021306454" evidence="1">
    <location>
        <begin position="25"/>
        <end position="135"/>
    </location>
</feature>
<dbReference type="EMBL" id="SRLC01000002">
    <property type="protein sequence ID" value="TGE22076.1"/>
    <property type="molecule type" value="Genomic_DNA"/>
</dbReference>
<dbReference type="InterPro" id="IPR026444">
    <property type="entry name" value="Secre_tail"/>
</dbReference>
<keyword evidence="4" id="KW-1185">Reference proteome</keyword>
<reference evidence="3 4" key="1">
    <citation type="submission" date="2019-04" db="EMBL/GenBank/DDBJ databases">
        <authorList>
            <person name="Feng G."/>
            <person name="Zhang J."/>
            <person name="Zhu H."/>
        </authorList>
    </citation>
    <scope>NUCLEOTIDE SEQUENCE [LARGE SCALE GENOMIC DNA]</scope>
    <source>
        <strain evidence="3 4">JCM 31653</strain>
    </source>
</reference>
<dbReference type="Pfam" id="PF18962">
    <property type="entry name" value="Por_Secre_tail"/>
    <property type="match status" value="1"/>
</dbReference>
<dbReference type="OrthoDB" id="9816167at2"/>
<protein>
    <submittedName>
        <fullName evidence="3">T9SS type A sorting domain-containing protein</fullName>
    </submittedName>
</protein>
<feature type="domain" description="Secretion system C-terminal sorting" evidence="2">
    <location>
        <begin position="56"/>
        <end position="131"/>
    </location>
</feature>